<dbReference type="Proteomes" id="UP000261905">
    <property type="component" value="Unassembled WGS sequence"/>
</dbReference>
<dbReference type="AlphaFoldDB" id="A0A371P100"/>
<protein>
    <submittedName>
        <fullName evidence="2">Uncharacterized protein</fullName>
    </submittedName>
</protein>
<evidence type="ECO:0000313" key="2">
    <source>
        <dbReference type="EMBL" id="REK69624.1"/>
    </source>
</evidence>
<comment type="caution">
    <text evidence="2">The sequence shown here is derived from an EMBL/GenBank/DDBJ whole genome shotgun (WGS) entry which is preliminary data.</text>
</comment>
<evidence type="ECO:0000313" key="3">
    <source>
        <dbReference type="Proteomes" id="UP000261905"/>
    </source>
</evidence>
<dbReference type="OrthoDB" id="2381664at2"/>
<evidence type="ECO:0000256" key="1">
    <source>
        <dbReference type="SAM" id="SignalP"/>
    </source>
</evidence>
<reference evidence="2 3" key="1">
    <citation type="submission" date="2018-08" db="EMBL/GenBank/DDBJ databases">
        <title>Paenibacillus sp. M4BSY-1, whole genome shotgun sequence.</title>
        <authorList>
            <person name="Tuo L."/>
        </authorList>
    </citation>
    <scope>NUCLEOTIDE SEQUENCE [LARGE SCALE GENOMIC DNA]</scope>
    <source>
        <strain evidence="2 3">M4BSY-1</strain>
    </source>
</reference>
<keyword evidence="3" id="KW-1185">Reference proteome</keyword>
<sequence length="162" mass="16402">MLKVMGAAVLVTAGVWAGMVLANPLEANSAATPGSIEDPAVTKSYVDEQIAKLSAGGNTGNNGGNSGESGASVKLEVVEVPVGKTLMASAGAEVVVRVGKAVAFSSDTNGISDLTGGTDIKSGKDVPTNHLIWFPREGRGIKGHPNETGILTVLVKGNYTIK</sequence>
<accession>A0A371P100</accession>
<feature type="chain" id="PRO_5016629884" evidence="1">
    <location>
        <begin position="23"/>
        <end position="162"/>
    </location>
</feature>
<dbReference type="EMBL" id="QUBQ01000007">
    <property type="protein sequence ID" value="REK69624.1"/>
    <property type="molecule type" value="Genomic_DNA"/>
</dbReference>
<name>A0A371P100_9BACL</name>
<keyword evidence="1" id="KW-0732">Signal</keyword>
<feature type="signal peptide" evidence="1">
    <location>
        <begin position="1"/>
        <end position="22"/>
    </location>
</feature>
<organism evidence="2 3">
    <name type="scientific">Paenibacillus paeoniae</name>
    <dbReference type="NCBI Taxonomy" id="2292705"/>
    <lineage>
        <taxon>Bacteria</taxon>
        <taxon>Bacillati</taxon>
        <taxon>Bacillota</taxon>
        <taxon>Bacilli</taxon>
        <taxon>Bacillales</taxon>
        <taxon>Paenibacillaceae</taxon>
        <taxon>Paenibacillus</taxon>
    </lineage>
</organism>
<proteinExistence type="predicted"/>
<gene>
    <name evidence="2" type="ORF">DX130_23900</name>
</gene>